<comment type="caution">
    <text evidence="1">The sequence shown here is derived from an EMBL/GenBank/DDBJ whole genome shotgun (WGS) entry which is preliminary data.</text>
</comment>
<sequence>MRYESRVLQAAELQGTDEKTFRQMPAHTITSSATVNLKNVSRVSSRLRALARSLLFAHTRHELRDQERFLDFLRQHELAPHVMFV</sequence>
<organism evidence="1 2">
    <name type="scientific">[Emmonsia] crescens</name>
    <dbReference type="NCBI Taxonomy" id="73230"/>
    <lineage>
        <taxon>Eukaryota</taxon>
        <taxon>Fungi</taxon>
        <taxon>Dikarya</taxon>
        <taxon>Ascomycota</taxon>
        <taxon>Pezizomycotina</taxon>
        <taxon>Eurotiomycetes</taxon>
        <taxon>Eurotiomycetidae</taxon>
        <taxon>Onygenales</taxon>
        <taxon>Ajellomycetaceae</taxon>
        <taxon>Emergomyces</taxon>
    </lineage>
</organism>
<protein>
    <submittedName>
        <fullName evidence="1">Uncharacterized protein</fullName>
    </submittedName>
</protein>
<evidence type="ECO:0000313" key="2">
    <source>
        <dbReference type="Proteomes" id="UP000034164"/>
    </source>
</evidence>
<dbReference type="VEuPathDB" id="FungiDB:EMCG_03373"/>
<name>A0A0G2J092_9EURO</name>
<dbReference type="Proteomes" id="UP000034164">
    <property type="component" value="Unassembled WGS sequence"/>
</dbReference>
<dbReference type="EMBL" id="LCZI01001177">
    <property type="protein sequence ID" value="KKZ62129.1"/>
    <property type="molecule type" value="Genomic_DNA"/>
</dbReference>
<gene>
    <name evidence="1" type="ORF">EMCG_03373</name>
</gene>
<reference evidence="2" key="1">
    <citation type="journal article" date="2015" name="PLoS Genet.">
        <title>The dynamic genome and transcriptome of the human fungal pathogen Blastomyces and close relative Emmonsia.</title>
        <authorList>
            <person name="Munoz J.F."/>
            <person name="Gauthier G.M."/>
            <person name="Desjardins C.A."/>
            <person name="Gallo J.E."/>
            <person name="Holder J."/>
            <person name="Sullivan T.D."/>
            <person name="Marty A.J."/>
            <person name="Carmen J.C."/>
            <person name="Chen Z."/>
            <person name="Ding L."/>
            <person name="Gujja S."/>
            <person name="Magrini V."/>
            <person name="Misas E."/>
            <person name="Mitreva M."/>
            <person name="Priest M."/>
            <person name="Saif S."/>
            <person name="Whiston E.A."/>
            <person name="Young S."/>
            <person name="Zeng Q."/>
            <person name="Goldman W.E."/>
            <person name="Mardis E.R."/>
            <person name="Taylor J.W."/>
            <person name="McEwen J.G."/>
            <person name="Clay O.K."/>
            <person name="Klein B.S."/>
            <person name="Cuomo C.A."/>
        </authorList>
    </citation>
    <scope>NUCLEOTIDE SEQUENCE [LARGE SCALE GENOMIC DNA]</scope>
    <source>
        <strain evidence="2">UAMH 3008</strain>
    </source>
</reference>
<accession>A0A0G2J092</accession>
<dbReference type="AlphaFoldDB" id="A0A0G2J092"/>
<proteinExistence type="predicted"/>
<dbReference type="OrthoDB" id="5296720at2759"/>
<evidence type="ECO:0000313" key="1">
    <source>
        <dbReference type="EMBL" id="KKZ62129.1"/>
    </source>
</evidence>